<gene>
    <name evidence="2" type="ORF">EV148_101409</name>
</gene>
<sequence length="182" mass="19093">MAALPSHEELAGVLATLRLGVHPSDLHGSLTGYLCAGGLAGDDDWLERLELAPGDADAGQHAALRALLAAARAQFEQDPARVMPLLPARGAPLARRADALVEWCRGFLGGFGLVGTTLRAHLSDDATEILADLGTIAGSRLEVGGGKEDEQAFTDVLDFVRTATAVLHRETSAGRRTARSLH</sequence>
<dbReference type="Gene3D" id="1.20.120.740">
    <property type="entry name" value="YgfB uncharacterised protein family UPF0149, PF03695"/>
    <property type="match status" value="1"/>
</dbReference>
<evidence type="ECO:0000313" key="3">
    <source>
        <dbReference type="Proteomes" id="UP000294862"/>
    </source>
</evidence>
<evidence type="ECO:0000313" key="2">
    <source>
        <dbReference type="EMBL" id="TCO42998.1"/>
    </source>
</evidence>
<dbReference type="AlphaFoldDB" id="A0A4R2IH02"/>
<organism evidence="2 3">
    <name type="scientific">Dokdonella fugitiva</name>
    <dbReference type="NCBI Taxonomy" id="328517"/>
    <lineage>
        <taxon>Bacteria</taxon>
        <taxon>Pseudomonadati</taxon>
        <taxon>Pseudomonadota</taxon>
        <taxon>Gammaproteobacteria</taxon>
        <taxon>Lysobacterales</taxon>
        <taxon>Rhodanobacteraceae</taxon>
        <taxon>Dokdonella</taxon>
    </lineage>
</organism>
<proteinExistence type="inferred from homology"/>
<dbReference type="RefSeq" id="WP_158287272.1">
    <property type="nucleotide sequence ID" value="NZ_SLWQ01000001.1"/>
</dbReference>
<dbReference type="InterPro" id="IPR036255">
    <property type="entry name" value="YgfB-like_sf"/>
</dbReference>
<dbReference type="PANTHER" id="PTHR37528:SF1">
    <property type="entry name" value="UPF0149 PROTEIN YGFB"/>
    <property type="match status" value="1"/>
</dbReference>
<dbReference type="OrthoDB" id="9783391at2"/>
<dbReference type="EMBL" id="SLWQ01000001">
    <property type="protein sequence ID" value="TCO42998.1"/>
    <property type="molecule type" value="Genomic_DNA"/>
</dbReference>
<dbReference type="InterPro" id="IPR011978">
    <property type="entry name" value="YgfB-like"/>
</dbReference>
<reference evidence="2 3" key="1">
    <citation type="journal article" date="2015" name="Stand. Genomic Sci.">
        <title>Genomic Encyclopedia of Bacterial and Archaeal Type Strains, Phase III: the genomes of soil and plant-associated and newly described type strains.</title>
        <authorList>
            <person name="Whitman W.B."/>
            <person name="Woyke T."/>
            <person name="Klenk H.P."/>
            <person name="Zhou Y."/>
            <person name="Lilburn T.G."/>
            <person name="Beck B.J."/>
            <person name="De Vos P."/>
            <person name="Vandamme P."/>
            <person name="Eisen J.A."/>
            <person name="Garrity G."/>
            <person name="Hugenholtz P."/>
            <person name="Kyrpides N.C."/>
        </authorList>
    </citation>
    <scope>NUCLEOTIDE SEQUENCE [LARGE SCALE GENOMIC DNA]</scope>
    <source>
        <strain evidence="2 3">A3</strain>
    </source>
</reference>
<keyword evidence="3" id="KW-1185">Reference proteome</keyword>
<dbReference type="Proteomes" id="UP000294862">
    <property type="component" value="Unassembled WGS sequence"/>
</dbReference>
<evidence type="ECO:0008006" key="4">
    <source>
        <dbReference type="Google" id="ProtNLM"/>
    </source>
</evidence>
<comment type="similarity">
    <text evidence="1">Belongs to the UPF0149 family.</text>
</comment>
<accession>A0A4R2IH02</accession>
<dbReference type="SUPFAM" id="SSF101327">
    <property type="entry name" value="YgfB-like"/>
    <property type="match status" value="1"/>
</dbReference>
<dbReference type="PANTHER" id="PTHR37528">
    <property type="entry name" value="UPF0149 PROTEIN YGFB"/>
    <property type="match status" value="1"/>
</dbReference>
<dbReference type="GO" id="GO:0005829">
    <property type="term" value="C:cytosol"/>
    <property type="evidence" value="ECO:0007669"/>
    <property type="project" value="TreeGrafter"/>
</dbReference>
<evidence type="ECO:0000256" key="1">
    <source>
        <dbReference type="ARBA" id="ARBA00038308"/>
    </source>
</evidence>
<comment type="caution">
    <text evidence="2">The sequence shown here is derived from an EMBL/GenBank/DDBJ whole genome shotgun (WGS) entry which is preliminary data.</text>
</comment>
<name>A0A4R2IH02_9GAMM</name>
<dbReference type="Pfam" id="PF03695">
    <property type="entry name" value="UPF0149"/>
    <property type="match status" value="1"/>
</dbReference>
<protein>
    <recommendedName>
        <fullName evidence="4">YecA family protein</fullName>
    </recommendedName>
</protein>